<comment type="caution">
    <text evidence="1">The sequence shown here is derived from an EMBL/GenBank/DDBJ whole genome shotgun (WGS) entry which is preliminary data.</text>
</comment>
<proteinExistence type="predicted"/>
<protein>
    <submittedName>
        <fullName evidence="1">Uncharacterized protein</fullName>
    </submittedName>
</protein>
<name>A0ABY1KHR8_9BACL</name>
<evidence type="ECO:0000313" key="1">
    <source>
        <dbReference type="EMBL" id="SIR74506.1"/>
    </source>
</evidence>
<organism evidence="1 2">
    <name type="scientific">Paenibacillus macquariensis</name>
    <dbReference type="NCBI Taxonomy" id="948756"/>
    <lineage>
        <taxon>Bacteria</taxon>
        <taxon>Bacillati</taxon>
        <taxon>Bacillota</taxon>
        <taxon>Bacilli</taxon>
        <taxon>Bacillales</taxon>
        <taxon>Paenibacillaceae</taxon>
        <taxon>Paenibacillus</taxon>
    </lineage>
</organism>
<reference evidence="1 2" key="1">
    <citation type="submission" date="2017-01" db="EMBL/GenBank/DDBJ databases">
        <authorList>
            <person name="Varghese N."/>
            <person name="Submissions S."/>
        </authorList>
    </citation>
    <scope>NUCLEOTIDE SEQUENCE [LARGE SCALE GENOMIC DNA]</scope>
    <source>
        <strain evidence="1 2">ATCC 23464</strain>
    </source>
</reference>
<evidence type="ECO:0000313" key="2">
    <source>
        <dbReference type="Proteomes" id="UP000186666"/>
    </source>
</evidence>
<dbReference type="EMBL" id="FTNK01000061">
    <property type="protein sequence ID" value="SIR74506.1"/>
    <property type="molecule type" value="Genomic_DNA"/>
</dbReference>
<sequence length="39" mass="4042">MMLVICKFLKGTVESIEQRCSGDPAVPLSIAGLGHAVGL</sequence>
<accession>A0ABY1KHR8</accession>
<dbReference type="Proteomes" id="UP000186666">
    <property type="component" value="Unassembled WGS sequence"/>
</dbReference>
<gene>
    <name evidence="1" type="ORF">SAMN05421578_1613</name>
</gene>
<keyword evidence="2" id="KW-1185">Reference proteome</keyword>